<dbReference type="Pfam" id="PF04130">
    <property type="entry name" value="GCP_C_terminal"/>
    <property type="match status" value="1"/>
</dbReference>
<evidence type="ECO:0000256" key="5">
    <source>
        <dbReference type="RuleBase" id="RU363050"/>
    </source>
</evidence>
<keyword evidence="2 5" id="KW-0963">Cytoplasm</keyword>
<dbReference type="GO" id="GO:0051225">
    <property type="term" value="P:spindle assembly"/>
    <property type="evidence" value="ECO:0007669"/>
    <property type="project" value="TreeGrafter"/>
</dbReference>
<dbReference type="GO" id="GO:0000922">
    <property type="term" value="C:spindle pole"/>
    <property type="evidence" value="ECO:0007669"/>
    <property type="project" value="InterPro"/>
</dbReference>
<evidence type="ECO:0000256" key="1">
    <source>
        <dbReference type="ARBA" id="ARBA00010337"/>
    </source>
</evidence>
<dbReference type="InterPro" id="IPR042241">
    <property type="entry name" value="GCP_C_sf"/>
</dbReference>
<evidence type="ECO:0000256" key="6">
    <source>
        <dbReference type="SAM" id="MobiDB-lite"/>
    </source>
</evidence>
<dbReference type="GO" id="GO:0000278">
    <property type="term" value="P:mitotic cell cycle"/>
    <property type="evidence" value="ECO:0007669"/>
    <property type="project" value="TreeGrafter"/>
</dbReference>
<dbReference type="GO" id="GO:0051321">
    <property type="term" value="P:meiotic cell cycle"/>
    <property type="evidence" value="ECO:0007669"/>
    <property type="project" value="TreeGrafter"/>
</dbReference>
<dbReference type="GO" id="GO:0051011">
    <property type="term" value="F:microtubule minus-end binding"/>
    <property type="evidence" value="ECO:0007669"/>
    <property type="project" value="TreeGrafter"/>
</dbReference>
<organism evidence="9 10">
    <name type="scientific">Steinernema glaseri</name>
    <dbReference type="NCBI Taxonomy" id="37863"/>
    <lineage>
        <taxon>Eukaryota</taxon>
        <taxon>Metazoa</taxon>
        <taxon>Ecdysozoa</taxon>
        <taxon>Nematoda</taxon>
        <taxon>Chromadorea</taxon>
        <taxon>Rhabditida</taxon>
        <taxon>Tylenchina</taxon>
        <taxon>Panagrolaimomorpha</taxon>
        <taxon>Strongyloidoidea</taxon>
        <taxon>Steinernematidae</taxon>
        <taxon>Steinernema</taxon>
    </lineage>
</organism>
<feature type="domain" description="Gamma tubulin complex component C-terminal" evidence="7">
    <location>
        <begin position="524"/>
        <end position="855"/>
    </location>
</feature>
<dbReference type="WBParaSite" id="L893_g11815.t1">
    <property type="protein sequence ID" value="L893_g11815.t1"/>
    <property type="gene ID" value="L893_g11815"/>
</dbReference>
<sequence>MDVDHGNDKEHEAITRLFPEICSHFPQLDMETLSVRWLQFKNALPAQYDMAKKFLDKAQKKKRTEFLQRYELMKASVSDPLRVLLFLLDIKIFLEQRKEDSTDSNTSTPPVMPQTPNQNKSILRAHKGNGDAFIDARSDPVLQLLFMLLNRKDLLSPLMRPIATSTPQPKSVQFNFEHIKYHSPAPSLASNGTTEGEGYKPIEMDDVIRQVLDAFNGHMGDLFRYSARGYLVEPTQITKRALFEYQPNSRMQLKVILQLAGLAKQLSERVRGDFGTDVMARAFYFAVDSCCIAPFKQKVAQLYEKFRTDPKSLRLCHLNFFAADWGPRLQVVVDWINAATEQINVTADRSRTVRCGMQLLIEVIGPVLCSPSISWAHERAEEIAQRMYGCFHDLVKNWLLYGELNEFNEEFMLYCDCTVSDDQAWNRRFKTADSLVPGLLKQYPLLTEKILSIGKAMWFLKLSNNQHLYTARWEEHRQLVDQIQPHYYYTSSDLHVLANILERLEEMGNGVLLKDLREKYHFADHIRAMRTHFMLTDVDFATRLYEELRNVCSKPNFGLHDASRALKLAIDRSKSWATFPFEKCLFLSTKQTMSHDFCDVTLADIRLNFLYSPAAETPIIRVILWNSLERYMFTFRFVWNIFATRHTSMNLALEHMRLCKELRRENVKQEFSVGRTKLTSLLNKFSLGFFIMNQFTARLTFYVNQVVTKHSTEFTEALSEATSLDGVIQLHRLYIKAIYSDLCLEGSAVYRMILSIISCISRFCKMYTLFSSQFHMEREKRDMCFSNVQDKSETVIFELEEEEARHDVSVGDLAQTFTAAMKEPYENFKTQLKNLAAMDHQLHEAHSHLIQLLVRSQNS</sequence>
<protein>
    <recommendedName>
        <fullName evidence="5">Gamma-tubulin complex component</fullName>
    </recommendedName>
</protein>
<comment type="subcellular location">
    <subcellularLocation>
        <location evidence="5">Cytoplasm</location>
        <location evidence="5">Cytoskeleton</location>
        <location evidence="5">Microtubule organizing center</location>
    </subcellularLocation>
</comment>
<keyword evidence="4 5" id="KW-0206">Cytoskeleton</keyword>
<dbReference type="PANTHER" id="PTHR19302">
    <property type="entry name" value="GAMMA TUBULIN COMPLEX PROTEIN"/>
    <property type="match status" value="1"/>
</dbReference>
<dbReference type="Gene3D" id="1.20.120.1900">
    <property type="entry name" value="Gamma-tubulin complex, C-terminal domain"/>
    <property type="match status" value="1"/>
</dbReference>
<reference evidence="10" key="1">
    <citation type="submission" date="2016-11" db="UniProtKB">
        <authorList>
            <consortium name="WormBaseParasite"/>
        </authorList>
    </citation>
    <scope>IDENTIFICATION</scope>
</reference>
<dbReference type="InterPro" id="IPR040457">
    <property type="entry name" value="GCP_C"/>
</dbReference>
<dbReference type="Proteomes" id="UP000095287">
    <property type="component" value="Unplaced"/>
</dbReference>
<evidence type="ECO:0000259" key="7">
    <source>
        <dbReference type="Pfam" id="PF04130"/>
    </source>
</evidence>
<keyword evidence="9" id="KW-1185">Reference proteome</keyword>
<feature type="region of interest" description="Disordered" evidence="6">
    <location>
        <begin position="99"/>
        <end position="122"/>
    </location>
</feature>
<evidence type="ECO:0000259" key="8">
    <source>
        <dbReference type="Pfam" id="PF17681"/>
    </source>
</evidence>
<accession>A0A1I7Y1M2</accession>
<evidence type="ECO:0000256" key="4">
    <source>
        <dbReference type="ARBA" id="ARBA00023212"/>
    </source>
</evidence>
<comment type="similarity">
    <text evidence="1 5">Belongs to the TUBGCP family.</text>
</comment>
<evidence type="ECO:0000256" key="2">
    <source>
        <dbReference type="ARBA" id="ARBA00022490"/>
    </source>
</evidence>
<dbReference type="GO" id="GO:0031122">
    <property type="term" value="P:cytoplasmic microtubule organization"/>
    <property type="evidence" value="ECO:0007669"/>
    <property type="project" value="TreeGrafter"/>
</dbReference>
<evidence type="ECO:0000256" key="3">
    <source>
        <dbReference type="ARBA" id="ARBA00022701"/>
    </source>
</evidence>
<dbReference type="Pfam" id="PF17681">
    <property type="entry name" value="GCP_N_terminal"/>
    <property type="match status" value="1"/>
</dbReference>
<dbReference type="GO" id="GO:0005874">
    <property type="term" value="C:microtubule"/>
    <property type="evidence" value="ECO:0007669"/>
    <property type="project" value="UniProtKB-KW"/>
</dbReference>
<dbReference type="GO" id="GO:0043015">
    <property type="term" value="F:gamma-tubulin binding"/>
    <property type="evidence" value="ECO:0007669"/>
    <property type="project" value="InterPro"/>
</dbReference>
<dbReference type="GO" id="GO:0000930">
    <property type="term" value="C:gamma-tubulin complex"/>
    <property type="evidence" value="ECO:0007669"/>
    <property type="project" value="TreeGrafter"/>
</dbReference>
<dbReference type="AlphaFoldDB" id="A0A1I7Y1M2"/>
<evidence type="ECO:0000313" key="10">
    <source>
        <dbReference type="WBParaSite" id="L893_g11815.t1"/>
    </source>
</evidence>
<evidence type="ECO:0000313" key="9">
    <source>
        <dbReference type="Proteomes" id="UP000095287"/>
    </source>
</evidence>
<dbReference type="InterPro" id="IPR041470">
    <property type="entry name" value="GCP_N"/>
</dbReference>
<feature type="domain" description="Gamma tubulin complex component protein N-terminal" evidence="8">
    <location>
        <begin position="208"/>
        <end position="494"/>
    </location>
</feature>
<dbReference type="InterPro" id="IPR007259">
    <property type="entry name" value="GCP"/>
</dbReference>
<keyword evidence="3 5" id="KW-0493">Microtubule</keyword>
<dbReference type="GO" id="GO:0007020">
    <property type="term" value="P:microtubule nucleation"/>
    <property type="evidence" value="ECO:0007669"/>
    <property type="project" value="InterPro"/>
</dbReference>
<feature type="compositionally biased region" description="Polar residues" evidence="6">
    <location>
        <begin position="103"/>
        <end position="121"/>
    </location>
</feature>
<name>A0A1I7Y1M2_9BILA</name>
<proteinExistence type="inferred from homology"/>